<dbReference type="RefSeq" id="WP_196416728.1">
    <property type="nucleotide sequence ID" value="NZ_JADQTO010000013.1"/>
</dbReference>
<keyword evidence="1" id="KW-0812">Transmembrane</keyword>
<protein>
    <submittedName>
        <fullName evidence="2">Uncharacterized protein</fullName>
    </submittedName>
</protein>
<evidence type="ECO:0000313" key="2">
    <source>
        <dbReference type="EMBL" id="MBG0564938.1"/>
    </source>
</evidence>
<evidence type="ECO:0000256" key="1">
    <source>
        <dbReference type="SAM" id="Phobius"/>
    </source>
</evidence>
<dbReference type="AlphaFoldDB" id="A0A931CD28"/>
<evidence type="ECO:0000313" key="3">
    <source>
        <dbReference type="Proteomes" id="UP000598146"/>
    </source>
</evidence>
<feature type="transmembrane region" description="Helical" evidence="1">
    <location>
        <begin position="12"/>
        <end position="36"/>
    </location>
</feature>
<feature type="transmembrane region" description="Helical" evidence="1">
    <location>
        <begin position="42"/>
        <end position="62"/>
    </location>
</feature>
<organism evidence="2 3">
    <name type="scientific">Actinoplanes aureus</name>
    <dbReference type="NCBI Taxonomy" id="2792083"/>
    <lineage>
        <taxon>Bacteria</taxon>
        <taxon>Bacillati</taxon>
        <taxon>Actinomycetota</taxon>
        <taxon>Actinomycetes</taxon>
        <taxon>Micromonosporales</taxon>
        <taxon>Micromonosporaceae</taxon>
        <taxon>Actinoplanes</taxon>
    </lineage>
</organism>
<keyword evidence="1" id="KW-1133">Transmembrane helix</keyword>
<accession>A0A931CD28</accession>
<name>A0A931CD28_9ACTN</name>
<keyword evidence="3" id="KW-1185">Reference proteome</keyword>
<gene>
    <name evidence="2" type="ORF">I4J89_26155</name>
</gene>
<reference evidence="2" key="1">
    <citation type="submission" date="2020-11" db="EMBL/GenBank/DDBJ databases">
        <title>Isolation and identification of active actinomycetes.</title>
        <authorList>
            <person name="Sun X."/>
        </authorList>
    </citation>
    <scope>NUCLEOTIDE SEQUENCE</scope>
    <source>
        <strain evidence="2">NEAU-A11</strain>
    </source>
</reference>
<dbReference type="EMBL" id="JADQTO010000013">
    <property type="protein sequence ID" value="MBG0564938.1"/>
    <property type="molecule type" value="Genomic_DNA"/>
</dbReference>
<comment type="caution">
    <text evidence="2">The sequence shown here is derived from an EMBL/GenBank/DDBJ whole genome shotgun (WGS) entry which is preliminary data.</text>
</comment>
<sequence>MSTETGTHFRRALARAALMPAVGWAVVVVVLLGAAFRGASAPLLNLAIFAIPGLAFVPATYFVIRLHRATNQADFDRAMRRVLVSAAVGLALLIGAGYTLSGLG</sequence>
<dbReference type="Proteomes" id="UP000598146">
    <property type="component" value="Unassembled WGS sequence"/>
</dbReference>
<keyword evidence="1" id="KW-0472">Membrane</keyword>
<feature type="transmembrane region" description="Helical" evidence="1">
    <location>
        <begin position="82"/>
        <end position="101"/>
    </location>
</feature>
<proteinExistence type="predicted"/>